<keyword evidence="7" id="KW-1185">Reference proteome</keyword>
<dbReference type="InterPro" id="IPR036271">
    <property type="entry name" value="Tet_transcr_reg_TetR-rel_C_sf"/>
</dbReference>
<dbReference type="SUPFAM" id="SSF46689">
    <property type="entry name" value="Homeodomain-like"/>
    <property type="match status" value="1"/>
</dbReference>
<proteinExistence type="predicted"/>
<keyword evidence="2 4" id="KW-0238">DNA-binding</keyword>
<dbReference type="PROSITE" id="PS01081">
    <property type="entry name" value="HTH_TETR_1"/>
    <property type="match status" value="1"/>
</dbReference>
<sequence>MVARPREFSDSAVLDAAMELFWDKGYEATTTQDLCERTGLGRGSLYNAFGSKHALYEEAIKRYAETRAALQLQELAPAGGSVRDRLRDLMVAMIDLDLKDPGRRGCLALNAAGEVSGRTGEVASLVQRQFKDLEEALAVLIAVGQHTGELSTSRSPVQAARMFQSAYYGLRVLAKVTDDRQALLDVVDGTIAAL</sequence>
<dbReference type="GO" id="GO:0003677">
    <property type="term" value="F:DNA binding"/>
    <property type="evidence" value="ECO:0007669"/>
    <property type="project" value="UniProtKB-UniRule"/>
</dbReference>
<feature type="DNA-binding region" description="H-T-H motif" evidence="4">
    <location>
        <begin position="30"/>
        <end position="49"/>
    </location>
</feature>
<dbReference type="Pfam" id="PF00440">
    <property type="entry name" value="TetR_N"/>
    <property type="match status" value="1"/>
</dbReference>
<reference evidence="6 7" key="1">
    <citation type="journal article" date="2015" name="Stand. Genomic Sci.">
        <title>Genomic Encyclopedia of Bacterial and Archaeal Type Strains, Phase III: the genomes of soil and plant-associated and newly described type strains.</title>
        <authorList>
            <person name="Whitman W.B."/>
            <person name="Woyke T."/>
            <person name="Klenk H.P."/>
            <person name="Zhou Y."/>
            <person name="Lilburn T.G."/>
            <person name="Beck B.J."/>
            <person name="De Vos P."/>
            <person name="Vandamme P."/>
            <person name="Eisen J.A."/>
            <person name="Garrity G."/>
            <person name="Hugenholtz P."/>
            <person name="Kyrpides N.C."/>
        </authorList>
    </citation>
    <scope>NUCLEOTIDE SEQUENCE [LARGE SCALE GENOMIC DNA]</scope>
    <source>
        <strain evidence="6 7">VKM Ac-2572</strain>
    </source>
</reference>
<dbReference type="PRINTS" id="PR00455">
    <property type="entry name" value="HTHTETR"/>
</dbReference>
<evidence type="ECO:0000256" key="1">
    <source>
        <dbReference type="ARBA" id="ARBA00023015"/>
    </source>
</evidence>
<dbReference type="Pfam" id="PF16925">
    <property type="entry name" value="TetR_C_13"/>
    <property type="match status" value="1"/>
</dbReference>
<dbReference type="PROSITE" id="PS50977">
    <property type="entry name" value="HTH_TETR_2"/>
    <property type="match status" value="1"/>
</dbReference>
<evidence type="ECO:0000313" key="6">
    <source>
        <dbReference type="EMBL" id="TCO28368.1"/>
    </source>
</evidence>
<dbReference type="PANTHER" id="PTHR47506">
    <property type="entry name" value="TRANSCRIPTIONAL REGULATORY PROTEIN"/>
    <property type="match status" value="1"/>
</dbReference>
<dbReference type="SUPFAM" id="SSF48498">
    <property type="entry name" value="Tetracyclin repressor-like, C-terminal domain"/>
    <property type="match status" value="1"/>
</dbReference>
<keyword evidence="1" id="KW-0805">Transcription regulation</keyword>
<evidence type="ECO:0000256" key="2">
    <source>
        <dbReference type="ARBA" id="ARBA00023125"/>
    </source>
</evidence>
<evidence type="ECO:0000259" key="5">
    <source>
        <dbReference type="PROSITE" id="PS50977"/>
    </source>
</evidence>
<evidence type="ECO:0000313" key="7">
    <source>
        <dbReference type="Proteomes" id="UP000294508"/>
    </source>
</evidence>
<organism evidence="6 7">
    <name type="scientific">Kribbella steppae</name>
    <dbReference type="NCBI Taxonomy" id="2512223"/>
    <lineage>
        <taxon>Bacteria</taxon>
        <taxon>Bacillati</taxon>
        <taxon>Actinomycetota</taxon>
        <taxon>Actinomycetes</taxon>
        <taxon>Propionibacteriales</taxon>
        <taxon>Kribbellaceae</taxon>
        <taxon>Kribbella</taxon>
    </lineage>
</organism>
<dbReference type="InterPro" id="IPR023772">
    <property type="entry name" value="DNA-bd_HTH_TetR-type_CS"/>
</dbReference>
<keyword evidence="3" id="KW-0804">Transcription</keyword>
<comment type="caution">
    <text evidence="6">The sequence shown here is derived from an EMBL/GenBank/DDBJ whole genome shotgun (WGS) entry which is preliminary data.</text>
</comment>
<dbReference type="PANTHER" id="PTHR47506:SF10">
    <property type="entry name" value="TRANSCRIPTIONAL REGULATORY PROTEIN"/>
    <property type="match status" value="1"/>
</dbReference>
<evidence type="ECO:0000256" key="4">
    <source>
        <dbReference type="PROSITE-ProRule" id="PRU00335"/>
    </source>
</evidence>
<dbReference type="InterPro" id="IPR001647">
    <property type="entry name" value="HTH_TetR"/>
</dbReference>
<gene>
    <name evidence="6" type="ORF">EV652_106354</name>
</gene>
<name>A0A4R2HJ49_9ACTN</name>
<dbReference type="EMBL" id="SLWN01000006">
    <property type="protein sequence ID" value="TCO28368.1"/>
    <property type="molecule type" value="Genomic_DNA"/>
</dbReference>
<feature type="domain" description="HTH tetR-type" evidence="5">
    <location>
        <begin position="7"/>
        <end position="67"/>
    </location>
</feature>
<dbReference type="Gene3D" id="1.10.357.10">
    <property type="entry name" value="Tetracycline Repressor, domain 2"/>
    <property type="match status" value="1"/>
</dbReference>
<dbReference type="Gene3D" id="1.10.10.60">
    <property type="entry name" value="Homeodomain-like"/>
    <property type="match status" value="1"/>
</dbReference>
<accession>A0A4R2HJ49</accession>
<dbReference type="InterPro" id="IPR011075">
    <property type="entry name" value="TetR_C"/>
</dbReference>
<dbReference type="InterPro" id="IPR009057">
    <property type="entry name" value="Homeodomain-like_sf"/>
</dbReference>
<dbReference type="AlphaFoldDB" id="A0A4R2HJ49"/>
<evidence type="ECO:0000256" key="3">
    <source>
        <dbReference type="ARBA" id="ARBA00023163"/>
    </source>
</evidence>
<dbReference type="Proteomes" id="UP000294508">
    <property type="component" value="Unassembled WGS sequence"/>
</dbReference>
<protein>
    <submittedName>
        <fullName evidence="6">TetR family transcriptional regulator</fullName>
    </submittedName>
</protein>